<organism evidence="2">
    <name type="scientific">Arcella intermedia</name>
    <dbReference type="NCBI Taxonomy" id="1963864"/>
    <lineage>
        <taxon>Eukaryota</taxon>
        <taxon>Amoebozoa</taxon>
        <taxon>Tubulinea</taxon>
        <taxon>Elardia</taxon>
        <taxon>Arcellinida</taxon>
        <taxon>Sphaerothecina</taxon>
        <taxon>Arcellidae</taxon>
        <taxon>Arcella</taxon>
    </lineage>
</organism>
<reference evidence="2" key="1">
    <citation type="journal article" date="2020" name="J. Eukaryot. Microbiol.">
        <title>De novo Sequencing, Assembly and Annotation of the Transcriptome for the Free-Living Testate Amoeba Arcella intermedia.</title>
        <authorList>
            <person name="Ribeiro G.M."/>
            <person name="Porfirio-Sousa A.L."/>
            <person name="Maurer-Alcala X.X."/>
            <person name="Katz L.A."/>
            <person name="Lahr D.J.G."/>
        </authorList>
    </citation>
    <scope>NUCLEOTIDE SEQUENCE</scope>
</reference>
<dbReference type="Gene3D" id="3.40.30.10">
    <property type="entry name" value="Glutaredoxin"/>
    <property type="match status" value="1"/>
</dbReference>
<dbReference type="AlphaFoldDB" id="A0A6B2LVP7"/>
<name>A0A6B2LVP7_9EUKA</name>
<proteinExistence type="inferred from homology"/>
<protein>
    <recommendedName>
        <fullName evidence="1">Glutaredoxin-like protein</fullName>
    </recommendedName>
</protein>
<dbReference type="PANTHER" id="PTHR33558:SF1">
    <property type="entry name" value="GLUTAREDOXIN-LIKE PROTEIN C5ORF63 HOMOLOG"/>
    <property type="match status" value="1"/>
</dbReference>
<keyword evidence="1" id="KW-0813">Transport</keyword>
<dbReference type="PANTHER" id="PTHR33558">
    <property type="entry name" value="GLUTAREDOXIN-LIKE PROTEIN C5ORF63 HOMOLOG"/>
    <property type="match status" value="1"/>
</dbReference>
<accession>A0A6B2LVP7</accession>
<dbReference type="InterPro" id="IPR036249">
    <property type="entry name" value="Thioredoxin-like_sf"/>
</dbReference>
<evidence type="ECO:0000256" key="1">
    <source>
        <dbReference type="RuleBase" id="RU363082"/>
    </source>
</evidence>
<dbReference type="InterPro" id="IPR052565">
    <property type="entry name" value="Glutaredoxin-like_YDR286C"/>
</dbReference>
<keyword evidence="1" id="KW-0249">Electron transport</keyword>
<comment type="similarity">
    <text evidence="1">Belongs to the glutaredoxin family.</text>
</comment>
<sequence>MTLFAKPFQCSLCANAKRNILQVSKQLNDRIVVQEVDITEPGNEKYFEMYKYDIPVGLIGKKEIFRHRIEPHQLLQIIQNMDQQLHQPPATPEV</sequence>
<dbReference type="SUPFAM" id="SSF52833">
    <property type="entry name" value="Thioredoxin-like"/>
    <property type="match status" value="1"/>
</dbReference>
<dbReference type="EMBL" id="GIBP01011667">
    <property type="protein sequence ID" value="NDV40636.1"/>
    <property type="molecule type" value="Transcribed_RNA"/>
</dbReference>
<evidence type="ECO:0000313" key="2">
    <source>
        <dbReference type="EMBL" id="NDV40636.1"/>
    </source>
</evidence>
<dbReference type="Pfam" id="PF05768">
    <property type="entry name" value="Glrx-like"/>
    <property type="match status" value="1"/>
</dbReference>
<dbReference type="InterPro" id="IPR008554">
    <property type="entry name" value="Glutaredoxin-like"/>
</dbReference>